<dbReference type="Pfam" id="PF00454">
    <property type="entry name" value="PI3_PI4_kinase"/>
    <property type="match status" value="1"/>
</dbReference>
<dbReference type="STRING" id="7757.ENSPMAP00000003397"/>
<dbReference type="PROSITE" id="PS00916">
    <property type="entry name" value="PI3_4_KINASE_2"/>
    <property type="match status" value="1"/>
</dbReference>
<evidence type="ECO:0000256" key="10">
    <source>
        <dbReference type="ARBA" id="ARBA00023204"/>
    </source>
</evidence>
<keyword evidence="6" id="KW-0547">Nucleotide-binding</keyword>
<dbReference type="InterPro" id="IPR011009">
    <property type="entry name" value="Kinase-like_dom_sf"/>
</dbReference>
<evidence type="ECO:0000256" key="2">
    <source>
        <dbReference type="ARBA" id="ARBA00010769"/>
    </source>
</evidence>
<dbReference type="GO" id="GO:0005694">
    <property type="term" value="C:chromosome"/>
    <property type="evidence" value="ECO:0007669"/>
    <property type="project" value="TreeGrafter"/>
</dbReference>
<dbReference type="GO" id="GO:0004674">
    <property type="term" value="F:protein serine/threonine kinase activity"/>
    <property type="evidence" value="ECO:0007669"/>
    <property type="project" value="UniProtKB-KW"/>
</dbReference>
<dbReference type="InterPro" id="IPR018936">
    <property type="entry name" value="PI3/4_kinase_CS"/>
</dbReference>
<evidence type="ECO:0000256" key="12">
    <source>
        <dbReference type="ARBA" id="ARBA00024420"/>
    </source>
</evidence>
<dbReference type="Gene3D" id="3.30.1010.10">
    <property type="entry name" value="Phosphatidylinositol 3-kinase Catalytic Subunit, Chain A, domain 4"/>
    <property type="match status" value="1"/>
</dbReference>
<dbReference type="Pfam" id="PF23593">
    <property type="entry name" value="HEAT_ATR"/>
    <property type="match status" value="1"/>
</dbReference>
<dbReference type="SMART" id="SM00802">
    <property type="entry name" value="UME"/>
    <property type="match status" value="1"/>
</dbReference>
<evidence type="ECO:0000256" key="1">
    <source>
        <dbReference type="ARBA" id="ARBA00004123"/>
    </source>
</evidence>
<dbReference type="SUPFAM" id="SSF56112">
    <property type="entry name" value="Protein kinase-like (PK-like)"/>
    <property type="match status" value="1"/>
</dbReference>
<dbReference type="PANTHER" id="PTHR11139">
    <property type="entry name" value="ATAXIA TELANGIECTASIA MUTATED ATM -RELATED"/>
    <property type="match status" value="1"/>
</dbReference>
<keyword evidence="10" id="KW-0234">DNA repair</keyword>
<keyword evidence="11" id="KW-0539">Nucleus</keyword>
<feature type="domain" description="FAT" evidence="15">
    <location>
        <begin position="1668"/>
        <end position="2213"/>
    </location>
</feature>
<dbReference type="OMA" id="SMYIGWC"/>
<dbReference type="GO" id="GO:0000723">
    <property type="term" value="P:telomere maintenance"/>
    <property type="evidence" value="ECO:0007669"/>
    <property type="project" value="TreeGrafter"/>
</dbReference>
<comment type="similarity">
    <text evidence="2">Belongs to the PI3/PI4-kinase family. ATM subfamily.</text>
</comment>
<dbReference type="Pfam" id="PF25030">
    <property type="entry name" value="M-HEAT_ATR"/>
    <property type="match status" value="1"/>
</dbReference>
<dbReference type="InterPro" id="IPR003151">
    <property type="entry name" value="PIK-rel_kinase_FAT"/>
</dbReference>
<keyword evidence="9" id="KW-0067">ATP-binding</keyword>
<evidence type="ECO:0000256" key="8">
    <source>
        <dbReference type="ARBA" id="ARBA00022777"/>
    </source>
</evidence>
<dbReference type="EC" id="2.7.11.1" evidence="3"/>
<sequence>MASGNIGLASLVPALDEVARATQEEYPTLVQKPRRILCRFIQQYLTNINVVAHELGENIGSQQCAMLLKFIKHIVQSSPHMFVNPGLPALASTDLGNEMASGSKGMIVDFCSWIVLRLLRILASGACSVLHGSVMEAVALLLHVSRLPAVTLFAQLCLDILGLMRDLACISRQQLDSPMDVTPWPVTLVGRFVVVPTDFLQEASLQVDSHSSLELFQISLTKLVLPILPDIAHLLDGHLPELWAVACCQLQMGRPQLKAISMTVLAQLTEMEGPSHEHLKDFLVEMLVGVMEILADRKVEERDEDASVMEEPFMQLMAAIFPSQRESEREPYCPPECLDWLIDKLRDFVSRRPLLQVKSLAVQAALCGVVQHVLCCPPAEYECADRIRRERVVVICAHLIGVLGTFTSQKHFIRCLVMAIMHELGVLSEENVWQDTDHSTEPRSEVLGEEIHGNDQLDSGPARKRPCLDSKQTGNGEVQSGLLHKLQERLGVLLTQLKDKSLPNTLDQLEGVATIVHVIALRHGSSLFGTDSETKFESCLVLPYRDPLKEVPRSVVDRMWIPCTEILTQVVQVLMAHLEGLAMGPWTEQSLAKVISIIDGLLLMHVHCTMFSTDTLEHLCWVLSLPWVHKRKEKTEVAMKSIQEMTSIGQRLEAAFTPCLRARCLCLLALLPIDISSSWRMVVLQLASESCADEERAAAVWAGPVLLRQLLGLNTASGIVHSVLQERLTDPSDAVQKKLAAAIGPLACVLAGCSSLLCRPFTAALKSTSESAIGDELLCHNFTLGCGGGGGGSYGSASTLTPFLLLLQPNTAPEVKLAFIGSLPQLLVHIDMRGGDGNGGSNSDVLDIMDSCLGLMENKDLGVRMSFSLAVRHLIAVLGPEDTAKPSPCSELLISKLKMAYKKAKLARDESLRTTLALTTGQISRVAQGRSVLLCMVLSLVHSVTSKWPLVAATAHGQIRQLASVRGISPQALFSQFKKPICQFLAKSMHDSQQTASSEPLPEEREASPDVLSEVANVFDFPDLTHFLNKTLRYLLTFLVAKATPASATLMGLLAQQLHLGSREALLTNFKYIFSHLVCCCSKTQLEAALLFVQKETEIELGSLLRQDFQSLHNELLLRLGESYRQVFNGLAMLASFSSSEAAQHVCGDISSSQQMAEYLQPRLLGILAFFNLQLLSSGTSMEDKKKTLNSLMSLMELMGSKHVTSVRVKMMTTLRTGLRYQDDFPRLCCKAWDCFVRCLELTCLGPLLSQITVALLPLMTREPKNVACIFHYMIVENRNAVQDYLHEVYFMPDHPDLGPILDVLNAYSKEQSRSADLVAELQRLMRSVQHENLQIRIHALSRLRHTLYQNQGKLMKYAWESETVEPVISHLVTVLLEGCHDADLSARLLFGECLGELGAIDPGRLDLSASCQPNRTTTFLATVEEPEFARELLTELTRAFLATADNVRAQDCAAYAMQELLQIYDCKEGTESTPGRCLWRSFPDNVQEILEPHLHTRYINSSPMFNWAKLRKPIYVTNVRKTFQDWACTWAGYLLTKVRQEPARRVFTSCSMIIKHDIKVTLFLLPHILVYVLLDADVSEEQEVFDEMLAVLQHDVGQEGSERADASDLSQMSAQTIFSVLDHLTLWSRHKLKSLKTPHGVKSKSKAGRNEQYQRVQSFLKRIPQSVLSSSSFRCKAYTRSLMHFEAHIGESKQDIQKHLAFLQTLYVAMDEPDGVAGVTALRKEEPSLHEQTLEHESIGQLRDATACYEKAIQGEPHKISYRHGLLRSLLGLGELSTAYSMVNGILSQRPEWTNELNVYRVEAAWKLTQWGDLETCLTNETYGSWSIGLGKLLLAAKQCDRVTLERQLKVVRAEQMVPLSAASLERGSYQRGYEYIIRLHMLSELEHSVSRLSAGENLENRSVWSSAWQARLEVTQNSFRAKEPILELRRALLCLAGDSDALVGECWLQSARVARKAGHYQTAYNALLNARAVHPPDLCVERARWLWIQGKVHQALLQLQRSVEQHVGGEGCRPSDPRQTAVLARAFLLIGRLMEETANFESNAIVKQYKEVTSLLPDWEDGHFYLAKYYDKLMPTMTDNRMEKQGDIIYRIVYHFGRSLMFGNQFIYQSMPRLLSLWLDFGAKVFELERGNRSERQHLPVAADLAKIIKIMTEHTQKLAPYQFLTAFSQLISRICHPHAAVCAALQAIIVKVLTRYPQQALWMMMAVSKSSHAARAERCKAIFGKAVQVDGSLRKFIRDGTSLTDLLLELCNKPTMDKQTTMSMNVNFRGLKRLVDDTNFSNVLIPLQAVMTPTLPSTPGGHADHDPFPGNMAYIVGFHDPVEVLSSLQKPKKICIRGSDGRSYPMMCKPKDDLRKDCRLMEFNSLINKDLLRKDAESRRRDLRICTYAVIPLNEECGLVEWVNNTESLRTIVDILYNEKGIGLTMSEVSKCILPIETPLEQKLSMYRDKLLPPHPPVFHEWFLRTFPDPTSWYSSRLGYTRSTAVMSMVGYVLGLGDRHGENILFDSLTGECMHVDFNCLFNKGLTFGVPELVPFRLTHNMVHAMGPMGLEGLFRRACEVTMRVMCDQRESLIRGASVLKTFIHDPLVEWSRPLHGSWRGSANEAGEVVNEKAKQIVQDIEQRLHGVIKNPNNRVRGLPLSIEGHVHYLIQEATNEKLLCQMYLGWAPFH</sequence>
<evidence type="ECO:0000259" key="15">
    <source>
        <dbReference type="PROSITE" id="PS51189"/>
    </source>
</evidence>
<dbReference type="CDD" id="cd00892">
    <property type="entry name" value="PIKKc_ATR"/>
    <property type="match status" value="1"/>
</dbReference>
<evidence type="ECO:0000256" key="11">
    <source>
        <dbReference type="ARBA" id="ARBA00023242"/>
    </source>
</evidence>
<accession>S4RDW5</accession>
<dbReference type="InterPro" id="IPR016024">
    <property type="entry name" value="ARM-type_fold"/>
</dbReference>
<dbReference type="GO" id="GO:0005634">
    <property type="term" value="C:nucleus"/>
    <property type="evidence" value="ECO:0007669"/>
    <property type="project" value="UniProtKB-SubCell"/>
</dbReference>
<keyword evidence="4" id="KW-0723">Serine/threonine-protein kinase</keyword>
<dbReference type="InterPro" id="IPR057564">
    <property type="entry name" value="HEAT_ATR"/>
</dbReference>
<dbReference type="SMART" id="SM01343">
    <property type="entry name" value="FATC"/>
    <property type="match status" value="1"/>
</dbReference>
<evidence type="ECO:0000256" key="6">
    <source>
        <dbReference type="ARBA" id="ARBA00022741"/>
    </source>
</evidence>
<reference evidence="17" key="1">
    <citation type="submission" date="2025-08" db="UniProtKB">
        <authorList>
            <consortium name="Ensembl"/>
        </authorList>
    </citation>
    <scope>IDENTIFICATION</scope>
</reference>
<evidence type="ECO:0000256" key="9">
    <source>
        <dbReference type="ARBA" id="ARBA00022840"/>
    </source>
</evidence>
<evidence type="ECO:0000256" key="7">
    <source>
        <dbReference type="ARBA" id="ARBA00022763"/>
    </source>
</evidence>
<dbReference type="InterPro" id="IPR014009">
    <property type="entry name" value="PIK_FAT"/>
</dbReference>
<dbReference type="InterPro" id="IPR050517">
    <property type="entry name" value="DDR_Repair_Kinase"/>
</dbReference>
<dbReference type="Gene3D" id="1.10.1070.11">
    <property type="entry name" value="Phosphatidylinositol 3-/4-kinase, catalytic domain"/>
    <property type="match status" value="1"/>
</dbReference>
<proteinExistence type="inferred from homology"/>
<dbReference type="GO" id="GO:0006281">
    <property type="term" value="P:DNA repair"/>
    <property type="evidence" value="ECO:0007669"/>
    <property type="project" value="UniProtKB-KW"/>
</dbReference>
<protein>
    <recommendedName>
        <fullName evidence="12">Serine/threonine-protein kinase ATR</fullName>
        <ecNumber evidence="3">2.7.11.1</ecNumber>
    </recommendedName>
</protein>
<dbReference type="PROSITE" id="PS50290">
    <property type="entry name" value="PI3_4_KINASE_3"/>
    <property type="match status" value="1"/>
</dbReference>
<dbReference type="Pfam" id="PF02260">
    <property type="entry name" value="FATC"/>
    <property type="match status" value="1"/>
</dbReference>
<dbReference type="Pfam" id="PF25032">
    <property type="entry name" value="N-HEAT_ATR"/>
    <property type="match status" value="1"/>
</dbReference>
<dbReference type="GO" id="GO:0005524">
    <property type="term" value="F:ATP binding"/>
    <property type="evidence" value="ECO:0007669"/>
    <property type="project" value="UniProtKB-KW"/>
</dbReference>
<evidence type="ECO:0000259" key="16">
    <source>
        <dbReference type="PROSITE" id="PS51190"/>
    </source>
</evidence>
<evidence type="ECO:0000256" key="5">
    <source>
        <dbReference type="ARBA" id="ARBA00022679"/>
    </source>
</evidence>
<organism evidence="17">
    <name type="scientific">Petromyzon marinus</name>
    <name type="common">Sea lamprey</name>
    <dbReference type="NCBI Taxonomy" id="7757"/>
    <lineage>
        <taxon>Eukaryota</taxon>
        <taxon>Metazoa</taxon>
        <taxon>Chordata</taxon>
        <taxon>Craniata</taxon>
        <taxon>Vertebrata</taxon>
        <taxon>Cyclostomata</taxon>
        <taxon>Hyperoartia</taxon>
        <taxon>Petromyzontiformes</taxon>
        <taxon>Petromyzontidae</taxon>
        <taxon>Petromyzon</taxon>
    </lineage>
</organism>
<dbReference type="InterPro" id="IPR000403">
    <property type="entry name" value="PI3/4_kinase_cat_dom"/>
</dbReference>
<evidence type="ECO:0000313" key="17">
    <source>
        <dbReference type="Ensembl" id="ENSPMAP00000003397.1"/>
    </source>
</evidence>
<dbReference type="PANTHER" id="PTHR11139:SF69">
    <property type="entry name" value="SERINE_THREONINE-PROTEIN KINASE ATR"/>
    <property type="match status" value="1"/>
</dbReference>
<feature type="domain" description="FATC" evidence="16">
    <location>
        <begin position="2642"/>
        <end position="2674"/>
    </location>
</feature>
<dbReference type="FunFam" id="3.30.1010.10:FF:000011">
    <property type="entry name" value="serine/threonine-protein kinase ATR"/>
    <property type="match status" value="1"/>
</dbReference>
<feature type="region of interest" description="Disordered" evidence="13">
    <location>
        <begin position="435"/>
        <end position="474"/>
    </location>
</feature>
<comment type="subcellular location">
    <subcellularLocation>
        <location evidence="1">Nucleus</location>
    </subcellularLocation>
</comment>
<feature type="compositionally biased region" description="Basic and acidic residues" evidence="13">
    <location>
        <begin position="435"/>
        <end position="455"/>
    </location>
</feature>
<keyword evidence="8" id="KW-0418">Kinase</keyword>
<dbReference type="InterPro" id="IPR003152">
    <property type="entry name" value="FATC_dom"/>
</dbReference>
<evidence type="ECO:0000259" key="14">
    <source>
        <dbReference type="PROSITE" id="PS50290"/>
    </source>
</evidence>
<dbReference type="FunFam" id="1.10.1070.11:FF:000009">
    <property type="entry name" value="Putative serine/threonine-protein kinase ATR"/>
    <property type="match status" value="1"/>
</dbReference>
<dbReference type="Ensembl" id="ENSPMAT00000003412.1">
    <property type="protein sequence ID" value="ENSPMAP00000003397.1"/>
    <property type="gene ID" value="ENSPMAG00000003096.1"/>
</dbReference>
<dbReference type="GeneTree" id="ENSGT00940000155714"/>
<dbReference type="InterPro" id="IPR012993">
    <property type="entry name" value="UME"/>
</dbReference>
<evidence type="ECO:0000256" key="3">
    <source>
        <dbReference type="ARBA" id="ARBA00012513"/>
    </source>
</evidence>
<keyword evidence="7" id="KW-0227">DNA damage</keyword>
<feature type="domain" description="PI3K/PI4K catalytic" evidence="14">
    <location>
        <begin position="2321"/>
        <end position="2633"/>
    </location>
</feature>
<dbReference type="Gene3D" id="1.25.40.10">
    <property type="entry name" value="Tetratricopeptide repeat domain"/>
    <property type="match status" value="1"/>
</dbReference>
<dbReference type="GO" id="GO:0000077">
    <property type="term" value="P:DNA damage checkpoint signaling"/>
    <property type="evidence" value="ECO:0007669"/>
    <property type="project" value="TreeGrafter"/>
</dbReference>
<dbReference type="InterPro" id="IPR056803">
    <property type="entry name" value="ATR-like_N-HEAT"/>
</dbReference>
<reference evidence="17" key="2">
    <citation type="submission" date="2025-09" db="UniProtKB">
        <authorList>
            <consortium name="Ensembl"/>
        </authorList>
    </citation>
    <scope>IDENTIFICATION</scope>
</reference>
<dbReference type="PROSITE" id="PS51190">
    <property type="entry name" value="FATC"/>
    <property type="match status" value="1"/>
</dbReference>
<name>S4RDW5_PETMA</name>
<dbReference type="PROSITE" id="PS51189">
    <property type="entry name" value="FAT"/>
    <property type="match status" value="1"/>
</dbReference>
<dbReference type="Pfam" id="PF02259">
    <property type="entry name" value="FAT"/>
    <property type="match status" value="1"/>
</dbReference>
<dbReference type="SUPFAM" id="SSF48452">
    <property type="entry name" value="TPR-like"/>
    <property type="match status" value="1"/>
</dbReference>
<dbReference type="SMART" id="SM00146">
    <property type="entry name" value="PI3Kc"/>
    <property type="match status" value="1"/>
</dbReference>
<dbReference type="InterPro" id="IPR056802">
    <property type="entry name" value="ATR-like_M-HEAT"/>
</dbReference>
<dbReference type="InterPro" id="IPR011990">
    <property type="entry name" value="TPR-like_helical_dom_sf"/>
</dbReference>
<evidence type="ECO:0000256" key="4">
    <source>
        <dbReference type="ARBA" id="ARBA00022527"/>
    </source>
</evidence>
<dbReference type="InterPro" id="IPR036940">
    <property type="entry name" value="PI3/4_kinase_cat_sf"/>
</dbReference>
<keyword evidence="5" id="KW-0808">Transferase</keyword>
<dbReference type="Pfam" id="PF08064">
    <property type="entry name" value="UME"/>
    <property type="match status" value="1"/>
</dbReference>
<dbReference type="SUPFAM" id="SSF48371">
    <property type="entry name" value="ARM repeat"/>
    <property type="match status" value="1"/>
</dbReference>
<evidence type="ECO:0000256" key="13">
    <source>
        <dbReference type="SAM" id="MobiDB-lite"/>
    </source>
</evidence>